<keyword evidence="3" id="KW-1185">Reference proteome</keyword>
<protein>
    <recommendedName>
        <fullName evidence="4">DUF2946 domain-containing protein</fullName>
    </recommendedName>
</protein>
<sequence>MSRQLVNRILLSLLLLLSQQMAFAHALSHWTGTLDVASAERHAYDGDSKLSSAVAKDQTCDHCLALAQLAAPLGAAPRTFVAGGNGVTAFISTDTGTHGARVVCGFNPRAPPQA</sequence>
<evidence type="ECO:0000313" key="2">
    <source>
        <dbReference type="EMBL" id="MBZ2209945.1"/>
    </source>
</evidence>
<feature type="signal peptide" evidence="1">
    <location>
        <begin position="1"/>
        <end position="24"/>
    </location>
</feature>
<dbReference type="RefSeq" id="WP_223470954.1">
    <property type="nucleotide sequence ID" value="NZ_JAFBIL020000011.1"/>
</dbReference>
<gene>
    <name evidence="2" type="ORF">I4X03_021985</name>
</gene>
<dbReference type="EMBL" id="JAFBIL020000011">
    <property type="protein sequence ID" value="MBZ2209945.1"/>
    <property type="molecule type" value="Genomic_DNA"/>
</dbReference>
<reference evidence="2 3" key="1">
    <citation type="submission" date="2021-08" db="EMBL/GenBank/DDBJ databases">
        <title>Massilia sp. R798.</title>
        <authorList>
            <person name="Baek J.H."/>
            <person name="Jung H.S."/>
            <person name="Kim K.R."/>
            <person name="Jeon C.O."/>
        </authorList>
    </citation>
    <scope>NUCLEOTIDE SEQUENCE [LARGE SCALE GENOMIC DNA]</scope>
    <source>
        <strain evidence="2 3">R798</strain>
    </source>
</reference>
<comment type="caution">
    <text evidence="2">The sequence shown here is derived from an EMBL/GenBank/DDBJ whole genome shotgun (WGS) entry which is preliminary data.</text>
</comment>
<feature type="chain" id="PRO_5047488489" description="DUF2946 domain-containing protein" evidence="1">
    <location>
        <begin position="25"/>
        <end position="114"/>
    </location>
</feature>
<evidence type="ECO:0008006" key="4">
    <source>
        <dbReference type="Google" id="ProtNLM"/>
    </source>
</evidence>
<evidence type="ECO:0000256" key="1">
    <source>
        <dbReference type="SAM" id="SignalP"/>
    </source>
</evidence>
<evidence type="ECO:0000313" key="3">
    <source>
        <dbReference type="Proteomes" id="UP000809349"/>
    </source>
</evidence>
<dbReference type="Proteomes" id="UP000809349">
    <property type="component" value="Unassembled WGS sequence"/>
</dbReference>
<name>A0ABS7SVJ3_9BURK</name>
<organism evidence="2 3">
    <name type="scientific">Massilia soli</name>
    <dbReference type="NCBI Taxonomy" id="2792854"/>
    <lineage>
        <taxon>Bacteria</taxon>
        <taxon>Pseudomonadati</taxon>
        <taxon>Pseudomonadota</taxon>
        <taxon>Betaproteobacteria</taxon>
        <taxon>Burkholderiales</taxon>
        <taxon>Oxalobacteraceae</taxon>
        <taxon>Telluria group</taxon>
        <taxon>Massilia</taxon>
    </lineage>
</organism>
<accession>A0ABS7SVJ3</accession>
<keyword evidence="1" id="KW-0732">Signal</keyword>
<proteinExistence type="predicted"/>